<dbReference type="Proteomes" id="UP000244722">
    <property type="component" value="Unassembled WGS sequence"/>
</dbReference>
<proteinExistence type="predicted"/>
<accession>A0A2T7A3C8</accession>
<gene>
    <name evidence="2" type="ORF">B9Z19DRAFT_1075321</name>
</gene>
<protein>
    <submittedName>
        <fullName evidence="2">Uncharacterized protein</fullName>
    </submittedName>
</protein>
<comment type="caution">
    <text evidence="2">The sequence shown here is derived from an EMBL/GenBank/DDBJ whole genome shotgun (WGS) entry which is preliminary data.</text>
</comment>
<keyword evidence="1" id="KW-1133">Transmembrane helix</keyword>
<keyword evidence="1" id="KW-0472">Membrane</keyword>
<reference evidence="2 3" key="1">
    <citation type="submission" date="2017-04" db="EMBL/GenBank/DDBJ databases">
        <title>Draft genome sequence of Tuber borchii Vittad., a whitish edible truffle.</title>
        <authorList>
            <consortium name="DOE Joint Genome Institute"/>
            <person name="Murat C."/>
            <person name="Kuo A."/>
            <person name="Barry K.W."/>
            <person name="Clum A."/>
            <person name="Dockter R.B."/>
            <person name="Fauchery L."/>
            <person name="Iotti M."/>
            <person name="Kohler A."/>
            <person name="Labutti K."/>
            <person name="Lindquist E.A."/>
            <person name="Lipzen A."/>
            <person name="Ohm R.A."/>
            <person name="Wang M."/>
            <person name="Grigoriev I.V."/>
            <person name="Zambonelli A."/>
            <person name="Martin F.M."/>
        </authorList>
    </citation>
    <scope>NUCLEOTIDE SEQUENCE [LARGE SCALE GENOMIC DNA]</scope>
    <source>
        <strain evidence="2 3">Tbo3840</strain>
    </source>
</reference>
<dbReference type="EMBL" id="NESQ01000031">
    <property type="protein sequence ID" value="PUU82257.1"/>
    <property type="molecule type" value="Genomic_DNA"/>
</dbReference>
<keyword evidence="1" id="KW-0812">Transmembrane</keyword>
<name>A0A2T7A3C8_TUBBO</name>
<dbReference type="AlphaFoldDB" id="A0A2T7A3C8"/>
<keyword evidence="3" id="KW-1185">Reference proteome</keyword>
<evidence type="ECO:0000313" key="3">
    <source>
        <dbReference type="Proteomes" id="UP000244722"/>
    </source>
</evidence>
<evidence type="ECO:0000256" key="1">
    <source>
        <dbReference type="SAM" id="Phobius"/>
    </source>
</evidence>
<organism evidence="2 3">
    <name type="scientific">Tuber borchii</name>
    <name type="common">White truffle</name>
    <dbReference type="NCBI Taxonomy" id="42251"/>
    <lineage>
        <taxon>Eukaryota</taxon>
        <taxon>Fungi</taxon>
        <taxon>Dikarya</taxon>
        <taxon>Ascomycota</taxon>
        <taxon>Pezizomycotina</taxon>
        <taxon>Pezizomycetes</taxon>
        <taxon>Pezizales</taxon>
        <taxon>Tuberaceae</taxon>
        <taxon>Tuber</taxon>
    </lineage>
</organism>
<sequence length="114" mass="13215">MIGNSFTYPSLNIFILLYFLIPPPLPAFPPPFNIRIIKPDYCIQPRCMYPRIIDGWTPSPPAKTYFYSNSNTKVCSEVREAKKKKEETQQYTLSWNPSQFAQFNNATSSTVPYH</sequence>
<feature type="transmembrane region" description="Helical" evidence="1">
    <location>
        <begin position="6"/>
        <end position="28"/>
    </location>
</feature>
<evidence type="ECO:0000313" key="2">
    <source>
        <dbReference type="EMBL" id="PUU82257.1"/>
    </source>
</evidence>